<feature type="compositionally biased region" description="Low complexity" evidence="1">
    <location>
        <begin position="470"/>
        <end position="496"/>
    </location>
</feature>
<reference evidence="2 3" key="1">
    <citation type="submission" date="2024-01" db="EMBL/GenBank/DDBJ databases">
        <title>A draft genome for a cacao thread blight-causing isolate of Paramarasmius palmivorus.</title>
        <authorList>
            <person name="Baruah I.K."/>
            <person name="Bukari Y."/>
            <person name="Amoako-Attah I."/>
            <person name="Meinhardt L.W."/>
            <person name="Bailey B.A."/>
            <person name="Cohen S.P."/>
        </authorList>
    </citation>
    <scope>NUCLEOTIDE SEQUENCE [LARGE SCALE GENOMIC DNA]</scope>
    <source>
        <strain evidence="2 3">GH-12</strain>
    </source>
</reference>
<feature type="region of interest" description="Disordered" evidence="1">
    <location>
        <begin position="37"/>
        <end position="199"/>
    </location>
</feature>
<feature type="region of interest" description="Disordered" evidence="1">
    <location>
        <begin position="629"/>
        <end position="704"/>
    </location>
</feature>
<feature type="compositionally biased region" description="Basic and acidic residues" evidence="1">
    <location>
        <begin position="603"/>
        <end position="617"/>
    </location>
</feature>
<organism evidence="2 3">
    <name type="scientific">Paramarasmius palmivorus</name>
    <dbReference type="NCBI Taxonomy" id="297713"/>
    <lineage>
        <taxon>Eukaryota</taxon>
        <taxon>Fungi</taxon>
        <taxon>Dikarya</taxon>
        <taxon>Basidiomycota</taxon>
        <taxon>Agaricomycotina</taxon>
        <taxon>Agaricomycetes</taxon>
        <taxon>Agaricomycetidae</taxon>
        <taxon>Agaricales</taxon>
        <taxon>Marasmiineae</taxon>
        <taxon>Marasmiaceae</taxon>
        <taxon>Paramarasmius</taxon>
    </lineage>
</organism>
<feature type="compositionally biased region" description="Low complexity" evidence="1">
    <location>
        <begin position="105"/>
        <end position="117"/>
    </location>
</feature>
<keyword evidence="3" id="KW-1185">Reference proteome</keyword>
<feature type="compositionally biased region" description="Acidic residues" evidence="1">
    <location>
        <begin position="366"/>
        <end position="386"/>
    </location>
</feature>
<comment type="caution">
    <text evidence="2">The sequence shown here is derived from an EMBL/GenBank/DDBJ whole genome shotgun (WGS) entry which is preliminary data.</text>
</comment>
<feature type="region of interest" description="Disordered" evidence="1">
    <location>
        <begin position="1"/>
        <end position="20"/>
    </location>
</feature>
<feature type="compositionally biased region" description="Polar residues" evidence="1">
    <location>
        <begin position="402"/>
        <end position="422"/>
    </location>
</feature>
<feature type="compositionally biased region" description="Basic and acidic residues" evidence="1">
    <location>
        <begin position="258"/>
        <end position="271"/>
    </location>
</feature>
<evidence type="ECO:0000256" key="1">
    <source>
        <dbReference type="SAM" id="MobiDB-lite"/>
    </source>
</evidence>
<protein>
    <submittedName>
        <fullName evidence="2">Uncharacterized protein</fullName>
    </submittedName>
</protein>
<accession>A0AAW0DTY9</accession>
<dbReference type="EMBL" id="JAYKXP010000009">
    <property type="protein sequence ID" value="KAK7054351.1"/>
    <property type="molecule type" value="Genomic_DNA"/>
</dbReference>
<feature type="region of interest" description="Disordered" evidence="1">
    <location>
        <begin position="574"/>
        <end position="617"/>
    </location>
</feature>
<feature type="compositionally biased region" description="Polar residues" evidence="1">
    <location>
        <begin position="42"/>
        <end position="53"/>
    </location>
</feature>
<feature type="region of interest" description="Disordered" evidence="1">
    <location>
        <begin position="236"/>
        <end position="271"/>
    </location>
</feature>
<evidence type="ECO:0000313" key="2">
    <source>
        <dbReference type="EMBL" id="KAK7054351.1"/>
    </source>
</evidence>
<feature type="compositionally biased region" description="Polar residues" evidence="1">
    <location>
        <begin position="153"/>
        <end position="182"/>
    </location>
</feature>
<dbReference type="AlphaFoldDB" id="A0AAW0DTY9"/>
<feature type="compositionally biased region" description="Basic and acidic residues" evidence="1">
    <location>
        <begin position="516"/>
        <end position="525"/>
    </location>
</feature>
<proteinExistence type="predicted"/>
<feature type="compositionally biased region" description="Low complexity" evidence="1">
    <location>
        <begin position="142"/>
        <end position="152"/>
    </location>
</feature>
<sequence length="715" mass="78614">MALTQTATIPGPGPSWDEEVVPTLRKRLESESRTIARRLSAISMSSFEDSPSETYPERAAARSNYSTTRPYHNGTSNAIPPSRPSQQLRQNSERSINSTRVNDGSSSSSAIRPSRSRTQSQPYRDDSRINGGYSKANGAAPSSDTYSISSSSRPLSPNTNIKPSRIPQPTRNRTASLSSNNYAPFPNGRSPSPYSSPYIPAQTPTLEVYQPSDLWKVSETSSQSTVSVISKQRSGLLNEQPPFKPSSNIMNPSDESLYEDHTRPSVDSEERPFEHWYRGDVSRNGGVGELKVGKRQEMMDIANYGHSMKPNKPTVRNAITDAIDNRKRRKRADSVGDIGERTSFYMDEEKAQQVGRVLDEHPLTDAEGEMSEEENVSDYYDEDGMDVDMSTSSAPLPASTYDGRSTPTQAHYSRPSSRNQNATSRIPGPRTTTPTPPQFQRGMSEPPSLPSSSLSTPTNARTKQQAQLRSTSNSPTSTPQSNGKRGVSPGVSSPSSTNKKSRLNASKATQARLAARKKEEEEAKKRSVAAYPTADDEGGSDMAHAIPRWTEPVPRTGNWDEVVLPAVARKKGLAGHYEEADGSPKVKGPDSRTEPAPGTFGYDHSKYRPPRSDEHIPMDEFGRQEIREELPEAEATPQPVQPIPTNPYDETRIPYRQQAAPSPVPFSSYAPRPPNGVAVQPTPDTLANARQQEQQQQQYPELEDKEGGCCKCVIM</sequence>
<evidence type="ECO:0000313" key="3">
    <source>
        <dbReference type="Proteomes" id="UP001383192"/>
    </source>
</evidence>
<feature type="region of interest" description="Disordered" evidence="1">
    <location>
        <begin position="325"/>
        <end position="544"/>
    </location>
</feature>
<feature type="compositionally biased region" description="Polar residues" evidence="1">
    <location>
        <begin position="63"/>
        <end position="104"/>
    </location>
</feature>
<gene>
    <name evidence="2" type="ORF">VNI00_003545</name>
</gene>
<feature type="compositionally biased region" description="Basic and acidic residues" evidence="1">
    <location>
        <begin position="576"/>
        <end position="593"/>
    </location>
</feature>
<feature type="compositionally biased region" description="Low complexity" evidence="1">
    <location>
        <begin position="423"/>
        <end position="433"/>
    </location>
</feature>
<feature type="compositionally biased region" description="Low complexity" evidence="1">
    <location>
        <begin position="190"/>
        <end position="199"/>
    </location>
</feature>
<feature type="compositionally biased region" description="Basic and acidic residues" evidence="1">
    <location>
        <begin position="347"/>
        <end position="364"/>
    </location>
</feature>
<dbReference type="Proteomes" id="UP001383192">
    <property type="component" value="Unassembled WGS sequence"/>
</dbReference>
<name>A0AAW0DTY9_9AGAR</name>
<feature type="compositionally biased region" description="Polar residues" evidence="1">
    <location>
        <begin position="245"/>
        <end position="254"/>
    </location>
</feature>
<feature type="compositionally biased region" description="Polar residues" evidence="1">
    <location>
        <begin position="459"/>
        <end position="469"/>
    </location>
</feature>